<dbReference type="AlphaFoldDB" id="A0A1B7MS27"/>
<accession>A0A1B7MS27</accession>
<name>A0A1B7MS27_9AGAM</name>
<dbReference type="InParanoid" id="A0A1B7MS27"/>
<protein>
    <submittedName>
        <fullName evidence="1">Uncharacterized protein</fullName>
    </submittedName>
</protein>
<evidence type="ECO:0000313" key="2">
    <source>
        <dbReference type="Proteomes" id="UP000092154"/>
    </source>
</evidence>
<evidence type="ECO:0000313" key="1">
    <source>
        <dbReference type="EMBL" id="OAX35405.1"/>
    </source>
</evidence>
<reference evidence="1 2" key="1">
    <citation type="submission" date="2016-06" db="EMBL/GenBank/DDBJ databases">
        <title>Comparative genomics of the ectomycorrhizal sister species Rhizopogon vinicolor and Rhizopogon vesiculosus (Basidiomycota: Boletales) reveals a divergence of the mating type B locus.</title>
        <authorList>
            <consortium name="DOE Joint Genome Institute"/>
            <person name="Mujic A.B."/>
            <person name="Kuo A."/>
            <person name="Tritt A."/>
            <person name="Lipzen A."/>
            <person name="Chen C."/>
            <person name="Johnson J."/>
            <person name="Sharma A."/>
            <person name="Barry K."/>
            <person name="Grigoriev I.V."/>
            <person name="Spatafora J.W."/>
        </authorList>
    </citation>
    <scope>NUCLEOTIDE SEQUENCE [LARGE SCALE GENOMIC DNA]</scope>
    <source>
        <strain evidence="1 2">AM-OR11-026</strain>
    </source>
</reference>
<dbReference type="Proteomes" id="UP000092154">
    <property type="component" value="Unassembled WGS sequence"/>
</dbReference>
<organism evidence="1 2">
    <name type="scientific">Rhizopogon vinicolor AM-OR11-026</name>
    <dbReference type="NCBI Taxonomy" id="1314800"/>
    <lineage>
        <taxon>Eukaryota</taxon>
        <taxon>Fungi</taxon>
        <taxon>Dikarya</taxon>
        <taxon>Basidiomycota</taxon>
        <taxon>Agaricomycotina</taxon>
        <taxon>Agaricomycetes</taxon>
        <taxon>Agaricomycetidae</taxon>
        <taxon>Boletales</taxon>
        <taxon>Suillineae</taxon>
        <taxon>Rhizopogonaceae</taxon>
        <taxon>Rhizopogon</taxon>
    </lineage>
</organism>
<gene>
    <name evidence="1" type="ORF">K503DRAFT_723071</name>
</gene>
<sequence length="206" mass="23179">MFEMPENDAACQKIDWKVHKRSVCTKLAMLHKLDKLVKKISGPGTAMGSMHAMEKMAWEERRRNPVPVSVCDGCFRRFRGTPVEPGMEEDDQGDAGDPFKRCTECDYTICEDCTLPEMQGVPYFDRPVGTCRCAESNFGISYCLSAPCYVDGDGRKPYHGDRHPDVASSGYDEDAYEPKERQCKTCGVVARCLMKEHLKDAMPGMK</sequence>
<proteinExistence type="predicted"/>
<dbReference type="EMBL" id="KV448504">
    <property type="protein sequence ID" value="OAX35405.1"/>
    <property type="molecule type" value="Genomic_DNA"/>
</dbReference>
<dbReference type="OrthoDB" id="432970at2759"/>
<keyword evidence="2" id="KW-1185">Reference proteome</keyword>